<dbReference type="EMBL" id="AHFK01000079">
    <property type="protein sequence ID" value="EOQ05343.1"/>
    <property type="molecule type" value="Genomic_DNA"/>
</dbReference>
<sequence>MPRKKKSDIEREQASSMVKDWEKDNGGLDDNQRATLQRMIELNSNTAQQDVRRVDYYSGNQDKYEKNTQSIQVRNENTGNLVKKKKEIFALRNGEEEEPVKNVYQNLAFDKNNEDHRKPPDRNPFLDQIKAANSMSQSTSTDWMKQQEEASRTNRMMSTIERIAKQPPQEGGFFDDLKFGAKKFGEMIKPPEGKTRQEVWDEYMKDGGKSRGTKEVNRFANRTMDSTLLNAPSAAMKKVRGQDAVDWQDHREGVGENIADFASMGLGYVLPGAGAAKVAGKLGMGAKIGEDMSKLGKIGQYAKEGAATGALLAGAETPAKAYVNPEQTVGDHVKRIGVETAAGAAITPLAYGIGHAIKSLRNAKTNNTNTSHVADDVMQQERQQRELTNQAVEEQALQDTRIKNEPESLPIQAASESAPSLAQAIESVAKQKKKSSLNGELPDDVQAMRHAPPVIPSAMAPDGRTITHKKLLDSFRENLGITLRTGRMGVGDDAVSGIYKTNPEVIRTRDYGDLETLAHETGHHLDKKFGLNDPKFDEELLKLGAHTSGQNYTPEQIRQEGMAEFMRRYLLNPAMAEQEAPEFMKNFHNVIPRDVQKGLKKVQEDAQIWANQGDEARFRGKIDVYEKPKGLERVKQVLQKLPKSKEEFYTEFVDGLYPISKAEKEILGGELADASVSPYKLARLAAGTPKKAQAKSGEFLDVFRNAKANMDDIRDYATAIQARDLEKQGIKTGFTPDEIEKTIAKFDNPEIQAAHQKIKAYNDSLLDMLVDGHMLSKDAVAAMREKHPNYMPFNRYFDEEGVGESLGGGKGFVDVTNPVKRIEGSSRNVIDPFESMMKNTFKSVQSIERNKVGLALADLAEKEGAGKWVEKLAGDGKESVGKENIVTVFRNGEKEQYQLAPELYRAMKAMDQEVTNKIAKLAAKPSDALRAGATLTPEFIFRNPVRDQFAAYTVSDIGYNPFDFVKGLKEVGKKKFGKGSEVYDDWIHQGGAYGGYLSADRDLLKEQVDGLGQQQKEGLQKAIQTITAPARPKNWLKGLQVLSEVSEEATKVGAYQKGLKKGLTPEESAYQARELMDFNRMGNSMKSANRIFTFLNANVQGKDKLIRAMKEHPVRTSARIAGSTLPPSALALASYAHANEKQKEMMDNMPQQEKDTYWSYAVPGTDKVARVPKPFDISLVANTVERAHAYREGNPYAFDGFDKTVHDAVKVPWIPTTLQPIVENMANYSFFRDGPIVPKRDEKNSPKEQYGPNTSLTAREMAHALDKIGIEASPYKIDNLYKGYTAGLGQYPLKGLDAAISMISNKERPTQPAQEWNESTPGAKAFFVNGQGGGKVMEDYYNIMDEQQAIQADSKKNEEEAPHADEMKSFYKIDKEMAKLRKEYYQVKSDTEMDAEVKRSELDRLDEEMRALAREGIIIFRPDYK</sequence>
<proteinExistence type="predicted"/>
<comment type="caution">
    <text evidence="4">The sequence shown here is derived from an EMBL/GenBank/DDBJ whole genome shotgun (WGS) entry which is preliminary data.</text>
</comment>
<name>A0A9W5R2E5_BACCE</name>
<reference evidence="4 5" key="1">
    <citation type="submission" date="2012-12" db="EMBL/GenBank/DDBJ databases">
        <title>The Genome Sequence of Bacillus cereus VD184.</title>
        <authorList>
            <consortium name="The Broad Institute Genome Sequencing Platform"/>
            <consortium name="The Broad Institute Genome Sequencing Center for Infectious Disease"/>
            <person name="Feldgarden M."/>
            <person name="Van der Auwera G.A."/>
            <person name="Mahillon J."/>
            <person name="Duprez V."/>
            <person name="Timmery S."/>
            <person name="Mattelet C."/>
            <person name="Dierick K."/>
            <person name="Sun M."/>
            <person name="Yu Z."/>
            <person name="Zhu L."/>
            <person name="Hu X."/>
            <person name="Shank E.B."/>
            <person name="Swiecicka I."/>
            <person name="Hansen B.M."/>
            <person name="Andrup L."/>
            <person name="Walker B."/>
            <person name="Young S.K."/>
            <person name="Zeng Q."/>
            <person name="Gargeya S."/>
            <person name="Fitzgerald M."/>
            <person name="Haas B."/>
            <person name="Abouelleil A."/>
            <person name="Alvarado L."/>
            <person name="Arachchi H.M."/>
            <person name="Berlin A.M."/>
            <person name="Chapman S.B."/>
            <person name="Dewar J."/>
            <person name="Goldberg J."/>
            <person name="Griggs A."/>
            <person name="Gujja S."/>
            <person name="Hansen M."/>
            <person name="Howarth C."/>
            <person name="Imamovic A."/>
            <person name="Larimer J."/>
            <person name="McCowan C."/>
            <person name="Murphy C."/>
            <person name="Neiman D."/>
            <person name="Pearson M."/>
            <person name="Priest M."/>
            <person name="Roberts A."/>
            <person name="Saif S."/>
            <person name="Shea T."/>
            <person name="Sisk P."/>
            <person name="Sykes S."/>
            <person name="Wortman J."/>
            <person name="Nusbaum C."/>
            <person name="Birren B."/>
        </authorList>
    </citation>
    <scope>NUCLEOTIDE SEQUENCE [LARGE SCALE GENOMIC DNA]</scope>
    <source>
        <strain evidence="4 5">VD184</strain>
    </source>
</reference>
<evidence type="ECO:0000313" key="4">
    <source>
        <dbReference type="EMBL" id="EOQ05343.1"/>
    </source>
</evidence>
<evidence type="ECO:0000256" key="1">
    <source>
        <dbReference type="SAM" id="Coils"/>
    </source>
</evidence>
<evidence type="ECO:0000256" key="2">
    <source>
        <dbReference type="SAM" id="MobiDB-lite"/>
    </source>
</evidence>
<keyword evidence="1" id="KW-0175">Coiled coil</keyword>
<protein>
    <recommendedName>
        <fullName evidence="3">Large polyvalent protein associated domain-containing protein</fullName>
    </recommendedName>
</protein>
<dbReference type="Proteomes" id="UP000014028">
    <property type="component" value="Unassembled WGS sequence"/>
</dbReference>
<feature type="region of interest" description="Disordered" evidence="2">
    <location>
        <begin position="1"/>
        <end position="30"/>
    </location>
</feature>
<gene>
    <name evidence="4" type="ORF">IKC_06277</name>
</gene>
<feature type="coiled-coil region" evidence="1">
    <location>
        <begin position="1388"/>
        <end position="1415"/>
    </location>
</feature>
<dbReference type="Pfam" id="PF18857">
    <property type="entry name" value="LPD38"/>
    <property type="match status" value="1"/>
</dbReference>
<organism evidence="4 5">
    <name type="scientific">Bacillus cereus VD184</name>
    <dbReference type="NCBI Taxonomy" id="1053242"/>
    <lineage>
        <taxon>Bacteria</taxon>
        <taxon>Bacillati</taxon>
        <taxon>Bacillota</taxon>
        <taxon>Bacilli</taxon>
        <taxon>Bacillales</taxon>
        <taxon>Bacillaceae</taxon>
        <taxon>Bacillus</taxon>
        <taxon>Bacillus cereus group</taxon>
    </lineage>
</organism>
<feature type="domain" description="Large polyvalent protein associated" evidence="3">
    <location>
        <begin position="1147"/>
        <end position="1314"/>
    </location>
</feature>
<feature type="compositionally biased region" description="Basic and acidic residues" evidence="2">
    <location>
        <begin position="7"/>
        <end position="30"/>
    </location>
</feature>
<evidence type="ECO:0000313" key="5">
    <source>
        <dbReference type="Proteomes" id="UP000014028"/>
    </source>
</evidence>
<accession>A0A9W5R2E5</accession>
<dbReference type="RefSeq" id="WP_016123564.1">
    <property type="nucleotide sequence ID" value="NZ_KB976837.1"/>
</dbReference>
<evidence type="ECO:0000259" key="3">
    <source>
        <dbReference type="Pfam" id="PF18857"/>
    </source>
</evidence>
<dbReference type="InterPro" id="IPR040561">
    <property type="entry name" value="LPD38"/>
</dbReference>